<dbReference type="PATRIC" id="fig|1283301.3.peg.3638"/>
<feature type="compositionally biased region" description="Polar residues" evidence="1">
    <location>
        <begin position="1"/>
        <end position="10"/>
    </location>
</feature>
<evidence type="ECO:0000256" key="1">
    <source>
        <dbReference type="SAM" id="MobiDB-lite"/>
    </source>
</evidence>
<reference evidence="2 3" key="1">
    <citation type="submission" date="2013-02" db="EMBL/GenBank/DDBJ databases">
        <title>Draft Genome Sequence of Streptomyces afghaniensis, Which Produces Compounds of the Julimycin B-Complex.</title>
        <authorList>
            <person name="Gruening B.A."/>
            <person name="Praeg A."/>
            <person name="Erxleben A."/>
            <person name="Guenther S."/>
            <person name="Fiedler H.-P."/>
            <person name="Goodfellow M."/>
            <person name="Mueller M."/>
        </authorList>
    </citation>
    <scope>NUCLEOTIDE SEQUENCE [LARGE SCALE GENOMIC DNA]</scope>
    <source>
        <strain evidence="2 3">772</strain>
    </source>
</reference>
<protein>
    <submittedName>
        <fullName evidence="2">Uncharacterized protein</fullName>
    </submittedName>
</protein>
<proteinExistence type="predicted"/>
<dbReference type="AlphaFoldDB" id="S4MRN6"/>
<evidence type="ECO:0000313" key="2">
    <source>
        <dbReference type="EMBL" id="EPJ39326.1"/>
    </source>
</evidence>
<organism evidence="2 3">
    <name type="scientific">Streptomyces afghaniensis 772</name>
    <dbReference type="NCBI Taxonomy" id="1283301"/>
    <lineage>
        <taxon>Bacteria</taxon>
        <taxon>Bacillati</taxon>
        <taxon>Actinomycetota</taxon>
        <taxon>Actinomycetes</taxon>
        <taxon>Kitasatosporales</taxon>
        <taxon>Streptomycetaceae</taxon>
        <taxon>Streptomyces</taxon>
    </lineage>
</organism>
<gene>
    <name evidence="2" type="ORF">STAFG_3668</name>
</gene>
<accession>S4MRN6</accession>
<name>S4MRN6_9ACTN</name>
<dbReference type="EMBL" id="AOPY01001425">
    <property type="protein sequence ID" value="EPJ39326.1"/>
    <property type="molecule type" value="Genomic_DNA"/>
</dbReference>
<dbReference type="Proteomes" id="UP000015001">
    <property type="component" value="Unassembled WGS sequence"/>
</dbReference>
<feature type="region of interest" description="Disordered" evidence="1">
    <location>
        <begin position="1"/>
        <end position="36"/>
    </location>
</feature>
<dbReference type="HOGENOM" id="CLU_927212_0_0_11"/>
<keyword evidence="3" id="KW-1185">Reference proteome</keyword>
<comment type="caution">
    <text evidence="2">The sequence shown here is derived from an EMBL/GenBank/DDBJ whole genome shotgun (WGS) entry which is preliminary data.</text>
</comment>
<sequence length="300" mass="31229">MFQQVESGSALQAAEEDLFDGGVGGGRRHVRRGAEQEGALGGGFQQLVERGAAELQVVDDDDRADLPDKGEQFVPLRAVQGGVVHRVEEVVQQVAGAAAEAVQADDAVGGEVGAVLAHEVEETGAAAAGGAGEADRAAAREQAHESLAFVLAGQQRQAGLRGAGRNGRPGRALRLGALRRRELRGPGGPFGGRADLYLAAVDGVDGQQEVAGDELHRAGERGRVLTEVGCEGFPGRALTRRPLVAVVAVLLGSPGVRVHRSKPPKSVCVLRKALPALLHTALSLLVRARWKGVRQRAAEP</sequence>
<evidence type="ECO:0000313" key="3">
    <source>
        <dbReference type="Proteomes" id="UP000015001"/>
    </source>
</evidence>